<reference evidence="2" key="1">
    <citation type="submission" date="2021-03" db="EMBL/GenBank/DDBJ databases">
        <authorList>
            <person name="Bekaert M."/>
        </authorList>
    </citation>
    <scope>NUCLEOTIDE SEQUENCE</scope>
</reference>
<organism evidence="2 3">
    <name type="scientific">Mytilus edulis</name>
    <name type="common">Blue mussel</name>
    <dbReference type="NCBI Taxonomy" id="6550"/>
    <lineage>
        <taxon>Eukaryota</taxon>
        <taxon>Metazoa</taxon>
        <taxon>Spiralia</taxon>
        <taxon>Lophotrochozoa</taxon>
        <taxon>Mollusca</taxon>
        <taxon>Bivalvia</taxon>
        <taxon>Autobranchia</taxon>
        <taxon>Pteriomorphia</taxon>
        <taxon>Mytilida</taxon>
        <taxon>Mytiloidea</taxon>
        <taxon>Mytilidae</taxon>
        <taxon>Mytilinae</taxon>
        <taxon>Mytilus</taxon>
    </lineage>
</organism>
<dbReference type="Pfam" id="PF25794">
    <property type="entry name" value="SACS"/>
    <property type="match status" value="1"/>
</dbReference>
<evidence type="ECO:0000313" key="3">
    <source>
        <dbReference type="Proteomes" id="UP000683360"/>
    </source>
</evidence>
<protein>
    <recommendedName>
        <fullName evidence="1">Sacsin/Nov domain-containing protein</fullName>
    </recommendedName>
</protein>
<dbReference type="InterPro" id="IPR058210">
    <property type="entry name" value="SACS/Nov_dom"/>
</dbReference>
<dbReference type="EMBL" id="CAJPWZ010002551">
    <property type="protein sequence ID" value="CAG2240235.1"/>
    <property type="molecule type" value="Genomic_DNA"/>
</dbReference>
<name>A0A8S3UDH5_MYTED</name>
<sequence length="517" mass="59726">MASMTRMDDQETKLGGKWVTMDQPPLLKLLQNILREYPKDAQIFHELVQNAEDAEATVMKILFIPETSTSSPPEFEKYFQSPGVCVYNDALFNEVDWTNIRSVCISHKETEENKIGKYGQGFKSIFHLTESKIEQLLNNFADDASIVLLFLNNLHKIQMYNHKDPTKLYFQVERTQILSQTNFPENTIPLENTSDECLIREIDIKLTTAETPSQTNKWLIVNQTDRTSNNQRDEFDIGPHCKPNITLAYHYTSSEDKPMIGGRIFNYLPLPETCITGFPVCVQGPFAISQNRRELKLPDKRSTDRFVLWNEKLFQLIPSTYKLLVNYLISTSDRNGNSEQLVSTVYNCIPDIDKVETFWKPYTESVYEELLTLPIFFTELTDNHWVNKEVALNPPTNNAVVKTQVTTYLLDHKQPVIKIGGNIPSILDRSEITMITPAFMVTLLKNAVLPEAYAEEMRICLLEYILQDDPTLDIDGIELIPVENGDYVCFRRPYEYDEEPEEKLLILSADQRRVFWT</sequence>
<keyword evidence="3" id="KW-1185">Reference proteome</keyword>
<evidence type="ECO:0000259" key="1">
    <source>
        <dbReference type="Pfam" id="PF25794"/>
    </source>
</evidence>
<comment type="caution">
    <text evidence="2">The sequence shown here is derived from an EMBL/GenBank/DDBJ whole genome shotgun (WGS) entry which is preliminary data.</text>
</comment>
<dbReference type="NCBIfam" id="NF047352">
    <property type="entry name" value="P_loop_sacsin"/>
    <property type="match status" value="1"/>
</dbReference>
<dbReference type="OrthoDB" id="1262810at2759"/>
<dbReference type="PANTHER" id="PTHR46919">
    <property type="entry name" value="ZINC FINGER, C3HC4 TYPE (RING FINGER) FAMILY PROTEIN"/>
    <property type="match status" value="1"/>
</dbReference>
<dbReference type="PANTHER" id="PTHR46919:SF2">
    <property type="entry name" value="SACSIN"/>
    <property type="match status" value="1"/>
</dbReference>
<evidence type="ECO:0000313" key="2">
    <source>
        <dbReference type="EMBL" id="CAG2240235.1"/>
    </source>
</evidence>
<dbReference type="InterPro" id="IPR036890">
    <property type="entry name" value="HATPase_C_sf"/>
</dbReference>
<proteinExistence type="predicted"/>
<dbReference type="SUPFAM" id="SSF55874">
    <property type="entry name" value="ATPase domain of HSP90 chaperone/DNA topoisomerase II/histidine kinase"/>
    <property type="match status" value="1"/>
</dbReference>
<gene>
    <name evidence="2" type="ORF">MEDL_52557</name>
</gene>
<feature type="domain" description="Sacsin/Nov" evidence="1">
    <location>
        <begin position="24"/>
        <end position="130"/>
    </location>
</feature>
<dbReference type="AlphaFoldDB" id="A0A8S3UDH5"/>
<accession>A0A8S3UDH5</accession>
<dbReference type="Proteomes" id="UP000683360">
    <property type="component" value="Unassembled WGS sequence"/>
</dbReference>